<proteinExistence type="predicted"/>
<protein>
    <submittedName>
        <fullName evidence="1">Uncharacterized protein</fullName>
    </submittedName>
</protein>
<organism evidence="1 2">
    <name type="scientific">Caerostris extrusa</name>
    <name type="common">Bark spider</name>
    <name type="synonym">Caerostris bankana</name>
    <dbReference type="NCBI Taxonomy" id="172846"/>
    <lineage>
        <taxon>Eukaryota</taxon>
        <taxon>Metazoa</taxon>
        <taxon>Ecdysozoa</taxon>
        <taxon>Arthropoda</taxon>
        <taxon>Chelicerata</taxon>
        <taxon>Arachnida</taxon>
        <taxon>Araneae</taxon>
        <taxon>Araneomorphae</taxon>
        <taxon>Entelegynae</taxon>
        <taxon>Araneoidea</taxon>
        <taxon>Araneidae</taxon>
        <taxon>Caerostris</taxon>
    </lineage>
</organism>
<evidence type="ECO:0000313" key="1">
    <source>
        <dbReference type="EMBL" id="GIX92237.1"/>
    </source>
</evidence>
<name>A0AAV4P4K7_CAEEX</name>
<dbReference type="AlphaFoldDB" id="A0AAV4P4K7"/>
<keyword evidence="2" id="KW-1185">Reference proteome</keyword>
<feature type="non-terminal residue" evidence="1">
    <location>
        <position position="1"/>
    </location>
</feature>
<dbReference type="EMBL" id="BPLR01021671">
    <property type="protein sequence ID" value="GIX92237.1"/>
    <property type="molecule type" value="Genomic_DNA"/>
</dbReference>
<sequence length="94" mass="11062">GKNRACCQFSAHNLFSLHGAPRRTKAPFSTNHRLNFRVLERFFIFDRVNCTLHRHMPSVRRWPVSQILGHTKLDFSLLLHLPPPTYEPRRLEAT</sequence>
<evidence type="ECO:0000313" key="2">
    <source>
        <dbReference type="Proteomes" id="UP001054945"/>
    </source>
</evidence>
<accession>A0AAV4P4K7</accession>
<reference evidence="1 2" key="1">
    <citation type="submission" date="2021-06" db="EMBL/GenBank/DDBJ databases">
        <title>Caerostris extrusa draft genome.</title>
        <authorList>
            <person name="Kono N."/>
            <person name="Arakawa K."/>
        </authorList>
    </citation>
    <scope>NUCLEOTIDE SEQUENCE [LARGE SCALE GENOMIC DNA]</scope>
</reference>
<dbReference type="Proteomes" id="UP001054945">
    <property type="component" value="Unassembled WGS sequence"/>
</dbReference>
<comment type="caution">
    <text evidence="1">The sequence shown here is derived from an EMBL/GenBank/DDBJ whole genome shotgun (WGS) entry which is preliminary data.</text>
</comment>
<gene>
    <name evidence="1" type="ORF">CEXT_69291</name>
</gene>